<proteinExistence type="predicted"/>
<dbReference type="AlphaFoldDB" id="A0A9P7ED94"/>
<gene>
    <name evidence="2" type="ORF">BJ212DRAFT_1298919</name>
</gene>
<dbReference type="RefSeq" id="XP_041194129.1">
    <property type="nucleotide sequence ID" value="XM_041332763.1"/>
</dbReference>
<accession>A0A9P7ED94</accession>
<evidence type="ECO:0000313" key="2">
    <source>
        <dbReference type="EMBL" id="KAG1818069.1"/>
    </source>
</evidence>
<evidence type="ECO:0000256" key="1">
    <source>
        <dbReference type="SAM" id="MobiDB-lite"/>
    </source>
</evidence>
<dbReference type="GeneID" id="64626780"/>
<organism evidence="2 3">
    <name type="scientific">Suillus subaureus</name>
    <dbReference type="NCBI Taxonomy" id="48587"/>
    <lineage>
        <taxon>Eukaryota</taxon>
        <taxon>Fungi</taxon>
        <taxon>Dikarya</taxon>
        <taxon>Basidiomycota</taxon>
        <taxon>Agaricomycotina</taxon>
        <taxon>Agaricomycetes</taxon>
        <taxon>Agaricomycetidae</taxon>
        <taxon>Boletales</taxon>
        <taxon>Suillineae</taxon>
        <taxon>Suillaceae</taxon>
        <taxon>Suillus</taxon>
    </lineage>
</organism>
<name>A0A9P7ED94_9AGAM</name>
<dbReference type="OrthoDB" id="3247681at2759"/>
<protein>
    <submittedName>
        <fullName evidence="2">Uncharacterized protein</fullName>
    </submittedName>
</protein>
<dbReference type="Proteomes" id="UP000807769">
    <property type="component" value="Unassembled WGS sequence"/>
</dbReference>
<sequence>MPFPHSQSILNLQFFQHNTNANQSPFDGSIDWNDPGLYQSLPSLSELLNEYPDMQDVLLPAIPQSNVSDLSGQTNTSGQTSVPQSNVSDVSHAIDTSEQTQDEVATWNDRAGQIDNNQERLLESHMETGTSEIPADANNSSWAARNPNQPVFMSQASLNTVQKAQANVWRASRKISAAQCKENENALTSSIQRLLREQNDKIDAITSKHGITQEKVKKLMEGEKYYKGSQNMQLSNALIHAKAQEVNADHPHGAKYSLDEIWEMVKADKSMQNLDRNEQQEYINKLKECHALQNMSVCAMNTAAARDVQSMLDNVFKMAMWFGTDNIMDFWEDVLQMEADEITWKLEQWACIAGRNLNEWTLAKRHDIHINYMNFDIAMKEKLGIDLKGWPEGLPFQSSTSINNLDAILKLHDTLKDGSCHWFHMSPCQWEEYSTQLTVQEAC</sequence>
<comment type="caution">
    <text evidence="2">The sequence shown here is derived from an EMBL/GenBank/DDBJ whole genome shotgun (WGS) entry which is preliminary data.</text>
</comment>
<evidence type="ECO:0000313" key="3">
    <source>
        <dbReference type="Proteomes" id="UP000807769"/>
    </source>
</evidence>
<feature type="region of interest" description="Disordered" evidence="1">
    <location>
        <begin position="68"/>
        <end position="90"/>
    </location>
</feature>
<keyword evidence="3" id="KW-1185">Reference proteome</keyword>
<reference evidence="2" key="1">
    <citation type="journal article" date="2020" name="New Phytol.">
        <title>Comparative genomics reveals dynamic genome evolution in host specialist ectomycorrhizal fungi.</title>
        <authorList>
            <person name="Lofgren L.A."/>
            <person name="Nguyen N.H."/>
            <person name="Vilgalys R."/>
            <person name="Ruytinx J."/>
            <person name="Liao H.L."/>
            <person name="Branco S."/>
            <person name="Kuo A."/>
            <person name="LaButti K."/>
            <person name="Lipzen A."/>
            <person name="Andreopoulos W."/>
            <person name="Pangilinan J."/>
            <person name="Riley R."/>
            <person name="Hundley H."/>
            <person name="Na H."/>
            <person name="Barry K."/>
            <person name="Grigoriev I.V."/>
            <person name="Stajich J.E."/>
            <person name="Kennedy P.G."/>
        </authorList>
    </citation>
    <scope>NUCLEOTIDE SEQUENCE</scope>
    <source>
        <strain evidence="2">MN1</strain>
    </source>
</reference>
<dbReference type="EMBL" id="JABBWG010000012">
    <property type="protein sequence ID" value="KAG1818069.1"/>
    <property type="molecule type" value="Genomic_DNA"/>
</dbReference>